<evidence type="ECO:0000313" key="3">
    <source>
        <dbReference type="Proteomes" id="UP000516105"/>
    </source>
</evidence>
<keyword evidence="1" id="KW-0812">Transmembrane</keyword>
<dbReference type="EMBL" id="CP060782">
    <property type="protein sequence ID" value="QNP44735.1"/>
    <property type="molecule type" value="Genomic_DNA"/>
</dbReference>
<gene>
    <name evidence="2" type="ORF">H9L14_08025</name>
</gene>
<evidence type="ECO:0000313" key="2">
    <source>
        <dbReference type="EMBL" id="QNP44735.1"/>
    </source>
</evidence>
<accession>A0ABX6T524</accession>
<name>A0ABX6T524_9SPHN</name>
<feature type="transmembrane region" description="Helical" evidence="1">
    <location>
        <begin position="39"/>
        <end position="59"/>
    </location>
</feature>
<proteinExistence type="predicted"/>
<dbReference type="RefSeq" id="WP_187707693.1">
    <property type="nucleotide sequence ID" value="NZ_CP060782.1"/>
</dbReference>
<dbReference type="Proteomes" id="UP000516105">
    <property type="component" value="Chromosome"/>
</dbReference>
<organism evidence="2 3">
    <name type="scientific">Sphingomonas sediminicola</name>
    <dbReference type="NCBI Taxonomy" id="386874"/>
    <lineage>
        <taxon>Bacteria</taxon>
        <taxon>Pseudomonadati</taxon>
        <taxon>Pseudomonadota</taxon>
        <taxon>Alphaproteobacteria</taxon>
        <taxon>Sphingomonadales</taxon>
        <taxon>Sphingomonadaceae</taxon>
        <taxon>Sphingomonas</taxon>
    </lineage>
</organism>
<sequence length="64" mass="7180">MTARRPFTMFAAAIFLLIALAHLYRLVVGFDVSVAGTHISQSLRWIALVFTGLLAAMLFREARR</sequence>
<reference evidence="2 3" key="1">
    <citation type="submission" date="2020-08" db="EMBL/GenBank/DDBJ databases">
        <title>Genome sequence of Sphingomonas sediminicola KACC 15039T.</title>
        <authorList>
            <person name="Hyun D.-W."/>
            <person name="Bae J.-W."/>
        </authorList>
    </citation>
    <scope>NUCLEOTIDE SEQUENCE [LARGE SCALE GENOMIC DNA]</scope>
    <source>
        <strain evidence="2 3">KACC 15039</strain>
    </source>
</reference>
<keyword evidence="1" id="KW-0472">Membrane</keyword>
<protein>
    <submittedName>
        <fullName evidence="2">Uncharacterized protein</fullName>
    </submittedName>
</protein>
<evidence type="ECO:0000256" key="1">
    <source>
        <dbReference type="SAM" id="Phobius"/>
    </source>
</evidence>
<keyword evidence="3" id="KW-1185">Reference proteome</keyword>
<keyword evidence="1" id="KW-1133">Transmembrane helix</keyword>